<organism evidence="1 2">
    <name type="scientific">Paracoccus caeni</name>
    <dbReference type="NCBI Taxonomy" id="657651"/>
    <lineage>
        <taxon>Bacteria</taxon>
        <taxon>Pseudomonadati</taxon>
        <taxon>Pseudomonadota</taxon>
        <taxon>Alphaproteobacteria</taxon>
        <taxon>Rhodobacterales</taxon>
        <taxon>Paracoccaceae</taxon>
        <taxon>Paracoccus</taxon>
    </lineage>
</organism>
<dbReference type="RefSeq" id="WP_200685714.1">
    <property type="nucleotide sequence ID" value="NZ_JAEPRQ010000002.1"/>
</dbReference>
<evidence type="ECO:0000313" key="1">
    <source>
        <dbReference type="EMBL" id="MBK4216139.1"/>
    </source>
</evidence>
<name>A0A934SJ86_9RHOB</name>
<dbReference type="EMBL" id="JAEPRQ010000002">
    <property type="protein sequence ID" value="MBK4216139.1"/>
    <property type="molecule type" value="Genomic_DNA"/>
</dbReference>
<accession>A0A934SJ86</accession>
<dbReference type="Proteomes" id="UP000640485">
    <property type="component" value="Unassembled WGS sequence"/>
</dbReference>
<protein>
    <submittedName>
        <fullName evidence="1">Uncharacterized protein</fullName>
    </submittedName>
</protein>
<evidence type="ECO:0000313" key="2">
    <source>
        <dbReference type="Proteomes" id="UP000640485"/>
    </source>
</evidence>
<reference evidence="1" key="1">
    <citation type="submission" date="2021-01" db="EMBL/GenBank/DDBJ databases">
        <title>Paracoccus amoyensis sp. nov., isolated from the surface seawater along the coast of Xiamen Island, China.</title>
        <authorList>
            <person name="Lyu L."/>
        </authorList>
    </citation>
    <scope>NUCLEOTIDE SEQUENCE</scope>
    <source>
        <strain evidence="1">MJ17</strain>
    </source>
</reference>
<proteinExistence type="predicted"/>
<gene>
    <name evidence="1" type="ORF">JJJ17_09395</name>
</gene>
<keyword evidence="2" id="KW-1185">Reference proteome</keyword>
<sequence length="247" mass="25965">MKTRVLDIGNIALPGTGYPPLAAFKIPFRPQLAGAFFLGSGREVGLTDWSGKTSGAVAVGSPLWEEGYAELSGANYLQTGVPETTFMTLVACVRSLTNSESAFIGGWGGPGNAGVALVRFATNDRIAGLAGLSNDTHQTVNANGPIMNQWAICSLKVGGSNIWIENHSSGQTSGVIDYPAGLSRKISANAHPLRLGRGYTPSYVNPVQINSALMYNASLTITDTREAAHLVHGYAQRSLGIDIPFVT</sequence>
<comment type="caution">
    <text evidence="1">The sequence shown here is derived from an EMBL/GenBank/DDBJ whole genome shotgun (WGS) entry which is preliminary data.</text>
</comment>
<dbReference type="AlphaFoldDB" id="A0A934SJ86"/>